<sequence>MVETVSSHTVSIFYRLARSICNFNQALNGVKELPLGLIILSKNLK</sequence>
<dbReference type="Proteomes" id="UP001458946">
    <property type="component" value="Unassembled WGS sequence"/>
</dbReference>
<name>A0ABP9VGW9_9DEIO</name>
<evidence type="ECO:0000313" key="1">
    <source>
        <dbReference type="EMBL" id="GAA5504466.1"/>
    </source>
</evidence>
<protein>
    <recommendedName>
        <fullName evidence="3">Transposase</fullName>
    </recommendedName>
</protein>
<reference evidence="1 2" key="1">
    <citation type="submission" date="2024-02" db="EMBL/GenBank/DDBJ databases">
        <title>Deinococcus xinjiangensis NBRC 107630.</title>
        <authorList>
            <person name="Ichikawa N."/>
            <person name="Katano-Makiyama Y."/>
            <person name="Hidaka K."/>
        </authorList>
    </citation>
    <scope>NUCLEOTIDE SEQUENCE [LARGE SCALE GENOMIC DNA]</scope>
    <source>
        <strain evidence="1 2">NBRC 107630</strain>
    </source>
</reference>
<evidence type="ECO:0000313" key="2">
    <source>
        <dbReference type="Proteomes" id="UP001458946"/>
    </source>
</evidence>
<comment type="caution">
    <text evidence="1">The sequence shown here is derived from an EMBL/GenBank/DDBJ whole genome shotgun (WGS) entry which is preliminary data.</text>
</comment>
<accession>A0ABP9VGW9</accession>
<gene>
    <name evidence="1" type="ORF">Dxin01_04240</name>
</gene>
<organism evidence="1 2">
    <name type="scientific">Deinococcus xinjiangensis</name>
    <dbReference type="NCBI Taxonomy" id="457454"/>
    <lineage>
        <taxon>Bacteria</taxon>
        <taxon>Thermotogati</taxon>
        <taxon>Deinococcota</taxon>
        <taxon>Deinococci</taxon>
        <taxon>Deinococcales</taxon>
        <taxon>Deinococcaceae</taxon>
        <taxon>Deinococcus</taxon>
    </lineage>
</organism>
<evidence type="ECO:0008006" key="3">
    <source>
        <dbReference type="Google" id="ProtNLM"/>
    </source>
</evidence>
<keyword evidence="2" id="KW-1185">Reference proteome</keyword>
<proteinExistence type="predicted"/>
<dbReference type="EMBL" id="BAABRN010000129">
    <property type="protein sequence ID" value="GAA5504466.1"/>
    <property type="molecule type" value="Genomic_DNA"/>
</dbReference>